<evidence type="ECO:0000256" key="2">
    <source>
        <dbReference type="ARBA" id="ARBA00006261"/>
    </source>
</evidence>
<comment type="subcellular location">
    <subcellularLocation>
        <location evidence="12">Secreted</location>
    </subcellularLocation>
</comment>
<dbReference type="Pfam" id="PF10420">
    <property type="entry name" value="IL12p40_C"/>
    <property type="match status" value="1"/>
</dbReference>
<dbReference type="FunFam" id="2.60.40.10:FF:001009">
    <property type="entry name" value="Interleukin-12 subunit beta"/>
    <property type="match status" value="1"/>
</dbReference>
<keyword evidence="7 12" id="KW-0325">Glycoprotein</keyword>
<gene>
    <name evidence="12" type="primary">IL12B</name>
    <name evidence="15" type="ORF">JEQ12_017033</name>
</gene>
<dbReference type="GO" id="GO:0005615">
    <property type="term" value="C:extracellular space"/>
    <property type="evidence" value="ECO:0007669"/>
    <property type="project" value="UniProtKB-KW"/>
</dbReference>
<evidence type="ECO:0000256" key="5">
    <source>
        <dbReference type="ARBA" id="ARBA00022729"/>
    </source>
</evidence>
<accession>A0A836D3I4</accession>
<keyword evidence="8 12" id="KW-0393">Immunoglobulin domain</keyword>
<dbReference type="PRINTS" id="PR01928">
    <property type="entry name" value="INTRLEUKN12B"/>
</dbReference>
<feature type="domain" description="Fibronectin type-III" evidence="14">
    <location>
        <begin position="418"/>
        <end position="507"/>
    </location>
</feature>
<dbReference type="AlphaFoldDB" id="A0A836D3I4"/>
<dbReference type="GO" id="GO:0032946">
    <property type="term" value="P:positive regulation of mononuclear cell proliferation"/>
    <property type="evidence" value="ECO:0007669"/>
    <property type="project" value="UniProtKB-ARBA"/>
</dbReference>
<dbReference type="InterPro" id="IPR036116">
    <property type="entry name" value="FN3_sf"/>
</dbReference>
<dbReference type="InterPro" id="IPR015528">
    <property type="entry name" value="IL-12_beta"/>
</dbReference>
<dbReference type="FunFam" id="2.60.40.10:FF:001008">
    <property type="entry name" value="Interleukin-12 subunit beta"/>
    <property type="match status" value="1"/>
</dbReference>
<dbReference type="GO" id="GO:0016020">
    <property type="term" value="C:membrane"/>
    <property type="evidence" value="ECO:0007669"/>
    <property type="project" value="InterPro"/>
</dbReference>
<dbReference type="Proteomes" id="UP000664991">
    <property type="component" value="Unassembled WGS sequence"/>
</dbReference>
<dbReference type="GO" id="GO:0004896">
    <property type="term" value="F:cytokine receptor activity"/>
    <property type="evidence" value="ECO:0007669"/>
    <property type="project" value="UniProtKB-UniRule"/>
</dbReference>
<dbReference type="InterPro" id="IPR013783">
    <property type="entry name" value="Ig-like_fold"/>
</dbReference>
<dbReference type="InterPro" id="IPR003961">
    <property type="entry name" value="FN3_dom"/>
</dbReference>
<evidence type="ECO:0000256" key="4">
    <source>
        <dbReference type="ARBA" id="ARBA00022514"/>
    </source>
</evidence>
<dbReference type="CDD" id="cd00063">
    <property type="entry name" value="FN3"/>
    <property type="match status" value="1"/>
</dbReference>
<proteinExistence type="inferred from homology"/>
<dbReference type="PANTHER" id="PTHR48485:SF4">
    <property type="entry name" value="INTERLEUKIN-12 SUBUNIT BETA"/>
    <property type="match status" value="1"/>
</dbReference>
<comment type="similarity">
    <text evidence="2 12">Belongs to the IL-12B family.</text>
</comment>
<dbReference type="SMART" id="SM00408">
    <property type="entry name" value="IGc2"/>
    <property type="match status" value="1"/>
</dbReference>
<evidence type="ECO:0000256" key="12">
    <source>
        <dbReference type="RuleBase" id="RU281113"/>
    </source>
</evidence>
<dbReference type="FunFam" id="2.60.40.10:FF:000959">
    <property type="entry name" value="Interleukin-12 subunit beta"/>
    <property type="match status" value="1"/>
</dbReference>
<feature type="domain" description="Ig-like" evidence="13">
    <location>
        <begin position="172"/>
        <end position="270"/>
    </location>
</feature>
<evidence type="ECO:0000313" key="15">
    <source>
        <dbReference type="EMBL" id="KAG5209468.1"/>
    </source>
</evidence>
<evidence type="ECO:0000256" key="7">
    <source>
        <dbReference type="ARBA" id="ARBA00023180"/>
    </source>
</evidence>
<dbReference type="InterPro" id="IPR019482">
    <property type="entry name" value="IL-12_beta_cen-dom"/>
</dbReference>
<dbReference type="InterPro" id="IPR003530">
    <property type="entry name" value="Hematopoietin_rcpt_L_F3_CS"/>
</dbReference>
<dbReference type="PROSITE" id="PS50853">
    <property type="entry name" value="FN3"/>
    <property type="match status" value="1"/>
</dbReference>
<comment type="subunit">
    <text evidence="11">Heterodimer with IL12A; disulfide-linked. The heterodimer is known as interleukin IL-12. Heterodimer with IL23A; disulfide-linked. The heterodimer is known as interleukin IL-23. Also secreted as a monomer. Interacts with NBR1; this interaction promotes IL-12 secretion.</text>
</comment>
<dbReference type="PANTHER" id="PTHR48485">
    <property type="entry name" value="INTERLEUKIN-12 SUBUNIT BETA-RELATED"/>
    <property type="match status" value="1"/>
</dbReference>
<dbReference type="Gene3D" id="2.60.40.10">
    <property type="entry name" value="Immunoglobulins"/>
    <property type="match status" value="3"/>
</dbReference>
<evidence type="ECO:0000256" key="6">
    <source>
        <dbReference type="ARBA" id="ARBA00023157"/>
    </source>
</evidence>
<dbReference type="SUPFAM" id="SSF48726">
    <property type="entry name" value="Immunoglobulin"/>
    <property type="match status" value="1"/>
</dbReference>
<feature type="non-terminal residue" evidence="15">
    <location>
        <position position="507"/>
    </location>
</feature>
<dbReference type="InterPro" id="IPR050676">
    <property type="entry name" value="IL-12"/>
</dbReference>
<evidence type="ECO:0000256" key="8">
    <source>
        <dbReference type="ARBA" id="ARBA00023319"/>
    </source>
</evidence>
<keyword evidence="6" id="KW-1015">Disulfide bond</keyword>
<evidence type="ECO:0000259" key="14">
    <source>
        <dbReference type="PROSITE" id="PS50853"/>
    </source>
</evidence>
<dbReference type="PROSITE" id="PS01354">
    <property type="entry name" value="HEMATOPO_REC_L_F3"/>
    <property type="match status" value="1"/>
</dbReference>
<comment type="function">
    <text evidence="1 12">Cytokine that can act as a growth factor for activated T and NK cells, enhance the lytic activity of NK/lymphokine-activated killer cells, and stimulate the production of IFN-gamma by resting PBMC.</text>
</comment>
<evidence type="ECO:0000256" key="11">
    <source>
        <dbReference type="ARBA" id="ARBA00034518"/>
    </source>
</evidence>
<evidence type="ECO:0000313" key="16">
    <source>
        <dbReference type="Proteomes" id="UP000664991"/>
    </source>
</evidence>
<evidence type="ECO:0000256" key="3">
    <source>
        <dbReference type="ARBA" id="ARBA00013416"/>
    </source>
</evidence>
<evidence type="ECO:0000256" key="10">
    <source>
        <dbReference type="ARBA" id="ARBA00032299"/>
    </source>
</evidence>
<evidence type="ECO:0000256" key="9">
    <source>
        <dbReference type="ARBA" id="ARBA00029655"/>
    </source>
</evidence>
<dbReference type="PROSITE" id="PS50835">
    <property type="entry name" value="IG_LIKE"/>
    <property type="match status" value="1"/>
</dbReference>
<dbReference type="SUPFAM" id="SSF49265">
    <property type="entry name" value="Fibronectin type III"/>
    <property type="match status" value="2"/>
</dbReference>
<evidence type="ECO:0000259" key="13">
    <source>
        <dbReference type="PROSITE" id="PS50835"/>
    </source>
</evidence>
<keyword evidence="5" id="KW-0732">Signal</keyword>
<comment type="caution">
    <text evidence="15">The sequence shown here is derived from an EMBL/GenBank/DDBJ whole genome shotgun (WGS) entry which is preliminary data.</text>
</comment>
<dbReference type="GO" id="GO:0005125">
    <property type="term" value="F:cytokine activity"/>
    <property type="evidence" value="ECO:0007669"/>
    <property type="project" value="UniProtKB-KW"/>
</dbReference>
<dbReference type="InterPro" id="IPR007110">
    <property type="entry name" value="Ig-like_dom"/>
</dbReference>
<keyword evidence="4 12" id="KW-0202">Cytokine</keyword>
<evidence type="ECO:0000256" key="1">
    <source>
        <dbReference type="ARBA" id="ARBA00002947"/>
    </source>
</evidence>
<reference evidence="15 16" key="1">
    <citation type="submission" date="2020-12" db="EMBL/GenBank/DDBJ databases">
        <title>De novo assembly of Tibetan sheep genome.</title>
        <authorList>
            <person name="Li X."/>
        </authorList>
    </citation>
    <scope>NUCLEOTIDE SEQUENCE [LARGE SCALE GENOMIC DNA]</scope>
    <source>
        <tissue evidence="15">Heart</tissue>
    </source>
</reference>
<name>A0A836D3I4_SHEEP</name>
<protein>
    <recommendedName>
        <fullName evidence="3 12">Interleukin-12 subunit beta</fullName>
        <shortName evidence="12">IL-12B</shortName>
    </recommendedName>
    <alternativeName>
        <fullName evidence="10 12">Cytotoxic lymphocyte maturation factor 40 kDa subunit</fullName>
    </alternativeName>
    <alternativeName>
        <fullName evidence="9 12">IL-12 subunit p40</fullName>
    </alternativeName>
</protein>
<organism evidence="15 16">
    <name type="scientific">Ovis aries</name>
    <name type="common">Sheep</name>
    <dbReference type="NCBI Taxonomy" id="9940"/>
    <lineage>
        <taxon>Eukaryota</taxon>
        <taxon>Metazoa</taxon>
        <taxon>Chordata</taxon>
        <taxon>Craniata</taxon>
        <taxon>Vertebrata</taxon>
        <taxon>Euteleostomi</taxon>
        <taxon>Mammalia</taxon>
        <taxon>Eutheria</taxon>
        <taxon>Laurasiatheria</taxon>
        <taxon>Artiodactyla</taxon>
        <taxon>Ruminantia</taxon>
        <taxon>Pecora</taxon>
        <taxon>Bovidae</taxon>
        <taxon>Caprinae</taxon>
        <taxon>Ovis</taxon>
    </lineage>
</organism>
<sequence length="507" mass="56847">SCKMLSNTPACDSTSQAMLFHYPKKYSLKINKHDLIENRPETKVIFMICNSLNDPLEVEAPSPHVHKCIQASTGSRLLVMTNKAMLFLHKLITGTTLHVANHDKSLDPGGNSDDYTLGEEHGPFNMTTTSTNFPRWKSGCLKPMYTVAPLLVKLCWKSPDSSATSVHLCRAPRVIDLCENECEVWVPKGVYLECGIGCIHAYGYFTFCSHPSIKLDWYPNAPGETVVLTCDTPEEDGITWTSDQSSEVLGSGKTLTIQVKEFGDAGQYTCHKGGEVLSRSLLLLHKKEDGIWSTDILKDQKEPKAKSFLKCEAKDYSGHFTCSWLTAISTNLKFSVKSSRGSSDPRGVTCGAASLSAEKVSMDHREYNKYTVECQEGSACPAAEESLPIEVVMEAVHKLKYENYTSSFFIRDIIKPDPPKNLQLRPLKNSRQVEVSWEYPDTWSTPHSYFSLTFCVQVQGKNKREKKLFTDQTSAKVTCHKDANIRVQARDRYYSSFWSEWASVSCS</sequence>
<keyword evidence="12" id="KW-0964">Secreted</keyword>
<dbReference type="InterPro" id="IPR003598">
    <property type="entry name" value="Ig_sub2"/>
</dbReference>
<dbReference type="EMBL" id="JAEMGP010000005">
    <property type="protein sequence ID" value="KAG5209468.1"/>
    <property type="molecule type" value="Genomic_DNA"/>
</dbReference>
<dbReference type="InterPro" id="IPR036179">
    <property type="entry name" value="Ig-like_dom_sf"/>
</dbReference>